<evidence type="ECO:0000313" key="2">
    <source>
        <dbReference type="EMBL" id="CAA9355342.1"/>
    </source>
</evidence>
<dbReference type="EMBL" id="CADCUG010000146">
    <property type="protein sequence ID" value="CAA9355342.1"/>
    <property type="molecule type" value="Genomic_DNA"/>
</dbReference>
<proteinExistence type="predicted"/>
<organism evidence="2">
    <name type="scientific">uncultured Nocardioidaceae bacterium</name>
    <dbReference type="NCBI Taxonomy" id="253824"/>
    <lineage>
        <taxon>Bacteria</taxon>
        <taxon>Bacillati</taxon>
        <taxon>Actinomycetota</taxon>
        <taxon>Actinomycetes</taxon>
        <taxon>Propionibacteriales</taxon>
        <taxon>Nocardioidaceae</taxon>
        <taxon>environmental samples</taxon>
    </lineage>
</organism>
<accession>A0A6J4MBK9</accession>
<name>A0A6J4MBK9_9ACTN</name>
<feature type="compositionally biased region" description="Low complexity" evidence="1">
    <location>
        <begin position="121"/>
        <end position="136"/>
    </location>
</feature>
<feature type="compositionally biased region" description="Low complexity" evidence="1">
    <location>
        <begin position="41"/>
        <end position="54"/>
    </location>
</feature>
<feature type="compositionally biased region" description="Low complexity" evidence="1">
    <location>
        <begin position="79"/>
        <end position="90"/>
    </location>
</feature>
<protein>
    <submittedName>
        <fullName evidence="2">Uncharacterized protein</fullName>
    </submittedName>
</protein>
<feature type="region of interest" description="Disordered" evidence="1">
    <location>
        <begin position="79"/>
        <end position="151"/>
    </location>
</feature>
<gene>
    <name evidence="2" type="ORF">AVDCRST_MAG29-2550</name>
</gene>
<feature type="region of interest" description="Disordered" evidence="1">
    <location>
        <begin position="35"/>
        <end position="64"/>
    </location>
</feature>
<reference evidence="2" key="1">
    <citation type="submission" date="2020-02" db="EMBL/GenBank/DDBJ databases">
        <authorList>
            <person name="Meier V. D."/>
        </authorList>
    </citation>
    <scope>NUCLEOTIDE SEQUENCE</scope>
    <source>
        <strain evidence="2">AVDCRST_MAG29</strain>
    </source>
</reference>
<dbReference type="AlphaFoldDB" id="A0A6J4MBK9"/>
<evidence type="ECO:0000256" key="1">
    <source>
        <dbReference type="SAM" id="MobiDB-lite"/>
    </source>
</evidence>
<feature type="compositionally biased region" description="Polar residues" evidence="1">
    <location>
        <begin position="91"/>
        <end position="107"/>
    </location>
</feature>
<sequence>MGTAMWPMMDPTSTRVPASAARMAGSTLRATLAEPNRLVRSTRSNTSRGTSSNRPYATTPAELTTASMRPYAACRSATTASTSSASPTSAGCTVTSSAPASRHSAATSCKGPGARASNATMSPRAASRSAVARPMPLDAPVTSTTRTGWAGTRPGIEGALTMCLSQEDSEAELSTFAQSRRARILNRGCVAGVNCRSRVATCRMEVISMSTMVMTRVLTCAHCGSAREFAQPPCPDGHEGDCPDLMCTDCGLLVVL</sequence>